<dbReference type="Proteomes" id="UP001597040">
    <property type="component" value="Unassembled WGS sequence"/>
</dbReference>
<accession>A0ABW3LHK2</accession>
<keyword evidence="4" id="KW-1185">Reference proteome</keyword>
<dbReference type="PROSITE" id="PS00571">
    <property type="entry name" value="AMIDASES"/>
    <property type="match status" value="1"/>
</dbReference>
<reference evidence="4" key="1">
    <citation type="journal article" date="2019" name="Int. J. Syst. Evol. Microbiol.">
        <title>The Global Catalogue of Microorganisms (GCM) 10K type strain sequencing project: providing services to taxonomists for standard genome sequencing and annotation.</title>
        <authorList>
            <consortium name="The Broad Institute Genomics Platform"/>
            <consortium name="The Broad Institute Genome Sequencing Center for Infectious Disease"/>
            <person name="Wu L."/>
            <person name="Ma J."/>
        </authorList>
    </citation>
    <scope>NUCLEOTIDE SEQUENCE [LARGE SCALE GENOMIC DNA]</scope>
    <source>
        <strain evidence="4">CCUG 56754</strain>
    </source>
</reference>
<comment type="caution">
    <text evidence="3">The sequence shown here is derived from an EMBL/GenBank/DDBJ whole genome shotgun (WGS) entry which is preliminary data.</text>
</comment>
<feature type="domain" description="Amidase" evidence="2">
    <location>
        <begin position="30"/>
        <end position="430"/>
    </location>
</feature>
<dbReference type="InterPro" id="IPR036928">
    <property type="entry name" value="AS_sf"/>
</dbReference>
<sequence length="451" mass="49252">MSEKKLDELLFKSIEEIGQLYRNKEVSPYEITKATIERLNTLEPKLNAFITVLSEEALSQAKKAEDAFLKNKEVGKLYGIPVSLKDIFDTKGIRTSLGSRIMRDYVPNKNSHVYDAFLKAGAIVVGKNNMLEFAYGSVHPDYGQCNNPWDINHTAGGSSSGSASSVAAGIGFASIGTDTGGSIRVPSSFCGIVGLKPTYNAVPREGVFPLSNSLDHVGPMTRTVRDNVIVLEHITSKKFNYESIFSNTLNGVRVGVVRSLTDSIHHTEVKQLIDKAILRIKDLGADVIDVSIPGIEIIERAAMPILLAEATSYHTKWEDRTSDYAEGTYKNLKEGYNVSALSYLESLQIKNSFTASIYEAFNQVDILLCPTVPYPATEKDPSFKDGDIDISQRTIPFNMSGNPALSISAGNTSENMPVGLQIVGKHHDEGVVYQVANAFQVATGGYNKPKL</sequence>
<dbReference type="PANTHER" id="PTHR11895">
    <property type="entry name" value="TRANSAMIDASE"/>
    <property type="match status" value="1"/>
</dbReference>
<dbReference type="InterPro" id="IPR000120">
    <property type="entry name" value="Amidase"/>
</dbReference>
<dbReference type="Gene3D" id="3.90.1300.10">
    <property type="entry name" value="Amidase signature (AS) domain"/>
    <property type="match status" value="1"/>
</dbReference>
<evidence type="ECO:0000313" key="3">
    <source>
        <dbReference type="EMBL" id="MFD1037430.1"/>
    </source>
</evidence>
<dbReference type="InterPro" id="IPR020556">
    <property type="entry name" value="Amidase_CS"/>
</dbReference>
<protein>
    <submittedName>
        <fullName evidence="3">Amidase</fullName>
    </submittedName>
</protein>
<dbReference type="EMBL" id="JBHTKJ010000007">
    <property type="protein sequence ID" value="MFD1037430.1"/>
    <property type="molecule type" value="Genomic_DNA"/>
</dbReference>
<evidence type="ECO:0000313" key="4">
    <source>
        <dbReference type="Proteomes" id="UP001597040"/>
    </source>
</evidence>
<organism evidence="3 4">
    <name type="scientific">Virgibacillus byunsanensis</name>
    <dbReference type="NCBI Taxonomy" id="570945"/>
    <lineage>
        <taxon>Bacteria</taxon>
        <taxon>Bacillati</taxon>
        <taxon>Bacillota</taxon>
        <taxon>Bacilli</taxon>
        <taxon>Bacillales</taxon>
        <taxon>Bacillaceae</taxon>
        <taxon>Virgibacillus</taxon>
    </lineage>
</organism>
<dbReference type="PANTHER" id="PTHR11895:SF7">
    <property type="entry name" value="GLUTAMYL-TRNA(GLN) AMIDOTRANSFERASE SUBUNIT A, MITOCHONDRIAL"/>
    <property type="match status" value="1"/>
</dbReference>
<evidence type="ECO:0000259" key="2">
    <source>
        <dbReference type="Pfam" id="PF01425"/>
    </source>
</evidence>
<dbReference type="RefSeq" id="WP_390359468.1">
    <property type="nucleotide sequence ID" value="NZ_JBHTKJ010000007.1"/>
</dbReference>
<dbReference type="Pfam" id="PF01425">
    <property type="entry name" value="Amidase"/>
    <property type="match status" value="1"/>
</dbReference>
<proteinExistence type="inferred from homology"/>
<evidence type="ECO:0000256" key="1">
    <source>
        <dbReference type="ARBA" id="ARBA00009199"/>
    </source>
</evidence>
<name>A0ABW3LHK2_9BACI</name>
<dbReference type="InterPro" id="IPR023631">
    <property type="entry name" value="Amidase_dom"/>
</dbReference>
<comment type="similarity">
    <text evidence="1">Belongs to the amidase family.</text>
</comment>
<gene>
    <name evidence="3" type="ORF">ACFQ3N_03185</name>
</gene>
<dbReference type="SUPFAM" id="SSF75304">
    <property type="entry name" value="Amidase signature (AS) enzymes"/>
    <property type="match status" value="1"/>
</dbReference>